<evidence type="ECO:0008006" key="3">
    <source>
        <dbReference type="Google" id="ProtNLM"/>
    </source>
</evidence>
<gene>
    <name evidence="1" type="ORF">A2W18_14355</name>
</gene>
<dbReference type="EMBL" id="MFSP01000011">
    <property type="protein sequence ID" value="OGI69926.1"/>
    <property type="molecule type" value="Genomic_DNA"/>
</dbReference>
<accession>A0A1F6VK37</accession>
<reference evidence="1 2" key="1">
    <citation type="journal article" date="2016" name="Nat. Commun.">
        <title>Thousands of microbial genomes shed light on interconnected biogeochemical processes in an aquifer system.</title>
        <authorList>
            <person name="Anantharaman K."/>
            <person name="Brown C.T."/>
            <person name="Hug L.A."/>
            <person name="Sharon I."/>
            <person name="Castelle C.J."/>
            <person name="Probst A.J."/>
            <person name="Thomas B.C."/>
            <person name="Singh A."/>
            <person name="Wilkins M.J."/>
            <person name="Karaoz U."/>
            <person name="Brodie E.L."/>
            <person name="Williams K.H."/>
            <person name="Hubbard S.S."/>
            <person name="Banfield J.F."/>
        </authorList>
    </citation>
    <scope>NUCLEOTIDE SEQUENCE [LARGE SCALE GENOMIC DNA]</scope>
</reference>
<organism evidence="1 2">
    <name type="scientific">Candidatus Muproteobacteria bacterium RBG_16_60_9</name>
    <dbReference type="NCBI Taxonomy" id="1817755"/>
    <lineage>
        <taxon>Bacteria</taxon>
        <taxon>Pseudomonadati</taxon>
        <taxon>Pseudomonadota</taxon>
        <taxon>Candidatus Muproteobacteria</taxon>
    </lineage>
</organism>
<dbReference type="Gene3D" id="1.10.510.10">
    <property type="entry name" value="Transferase(Phosphotransferase) domain 1"/>
    <property type="match status" value="1"/>
</dbReference>
<dbReference type="SUPFAM" id="SSF56112">
    <property type="entry name" value="Protein kinase-like (PK-like)"/>
    <property type="match status" value="1"/>
</dbReference>
<dbReference type="AlphaFoldDB" id="A0A1F6VK37"/>
<name>A0A1F6VK37_9PROT</name>
<evidence type="ECO:0000313" key="1">
    <source>
        <dbReference type="EMBL" id="OGI69926.1"/>
    </source>
</evidence>
<dbReference type="InterPro" id="IPR011009">
    <property type="entry name" value="Kinase-like_dom_sf"/>
</dbReference>
<protein>
    <recommendedName>
        <fullName evidence="3">Protein kinase domain-containing protein</fullName>
    </recommendedName>
</protein>
<sequence>MSDPLDAATERTLVDWIETRVGAGDPAHARGYQGSVYLYEGHDHRLIVKVAPGRGAHGWLQRWMLRREFDVYGRLSGFAGSPRCHGLLRDRYLVLDYVDAASLRNAPLADPGTYFDTLLRYIKELHDRGVAHADLKRRANLLVIDGRLPCLVDYGAAVVRKPGFAPINHYLYRLAQRFDFNAWAKLKYDGRFEDMTAADRVYYHRTRIERVARALKRFYLKLKSRFAG</sequence>
<proteinExistence type="predicted"/>
<dbReference type="Proteomes" id="UP000179076">
    <property type="component" value="Unassembled WGS sequence"/>
</dbReference>
<evidence type="ECO:0000313" key="2">
    <source>
        <dbReference type="Proteomes" id="UP000179076"/>
    </source>
</evidence>
<comment type="caution">
    <text evidence="1">The sequence shown here is derived from an EMBL/GenBank/DDBJ whole genome shotgun (WGS) entry which is preliminary data.</text>
</comment>